<dbReference type="InterPro" id="IPR001509">
    <property type="entry name" value="Epimerase_deHydtase"/>
</dbReference>
<evidence type="ECO:0000313" key="3">
    <source>
        <dbReference type="Proteomes" id="UP001224477"/>
    </source>
</evidence>
<dbReference type="GeneID" id="93512073"/>
<gene>
    <name evidence="2" type="ORF">RCO22_07445</name>
</gene>
<evidence type="ECO:0000259" key="1">
    <source>
        <dbReference type="Pfam" id="PF01370"/>
    </source>
</evidence>
<dbReference type="Gene3D" id="3.40.50.720">
    <property type="entry name" value="NAD(P)-binding Rossmann-like Domain"/>
    <property type="match status" value="1"/>
</dbReference>
<dbReference type="PANTHER" id="PTHR43245">
    <property type="entry name" value="BIFUNCTIONAL POLYMYXIN RESISTANCE PROTEIN ARNA"/>
    <property type="match status" value="1"/>
</dbReference>
<accession>A0ABU1CND8</accession>
<organism evidence="2 3">
    <name type="scientific">Pseudomonas yamanorum</name>
    <dbReference type="NCBI Taxonomy" id="515393"/>
    <lineage>
        <taxon>Bacteria</taxon>
        <taxon>Pseudomonadati</taxon>
        <taxon>Pseudomonadota</taxon>
        <taxon>Gammaproteobacteria</taxon>
        <taxon>Pseudomonadales</taxon>
        <taxon>Pseudomonadaceae</taxon>
        <taxon>Pseudomonas</taxon>
    </lineage>
</organism>
<comment type="caution">
    <text evidence="2">The sequence shown here is derived from an EMBL/GenBank/DDBJ whole genome shotgun (WGS) entry which is preliminary data.</text>
</comment>
<feature type="domain" description="NAD-dependent epimerase/dehydratase" evidence="1">
    <location>
        <begin position="3"/>
        <end position="226"/>
    </location>
</feature>
<evidence type="ECO:0000313" key="2">
    <source>
        <dbReference type="EMBL" id="MDR0188770.1"/>
    </source>
</evidence>
<dbReference type="InterPro" id="IPR050177">
    <property type="entry name" value="Lipid_A_modif_metabolic_enz"/>
</dbReference>
<dbReference type="Proteomes" id="UP001224477">
    <property type="component" value="Unassembled WGS sequence"/>
</dbReference>
<keyword evidence="3" id="KW-1185">Reference proteome</keyword>
<dbReference type="SUPFAM" id="SSF51735">
    <property type="entry name" value="NAD(P)-binding Rossmann-fold domains"/>
    <property type="match status" value="1"/>
</dbReference>
<dbReference type="InterPro" id="IPR036291">
    <property type="entry name" value="NAD(P)-bd_dom_sf"/>
</dbReference>
<protein>
    <submittedName>
        <fullName evidence="2">SDR family oxidoreductase</fullName>
    </submittedName>
</protein>
<reference evidence="2 3" key="1">
    <citation type="journal article" date="2023" name="Microbiol. Resour. Announc.">
        <title>Whole-genome sequence of Pseudomonas yamanorum OLsAu1 isolated from the edible ectomycorrhizal mushroom Lactarius sp. section Deliciosi.</title>
        <authorList>
            <person name="Ramirez-Mendoza R."/>
            <person name="Angeles-Argaiz R.E."/>
            <person name="Hernandez-Oaxaca D."/>
            <person name="Aguirre-Beltran L."/>
            <person name="Almaraz-Suarez J."/>
            <person name="Perez-Moreno J."/>
        </authorList>
    </citation>
    <scope>NUCLEOTIDE SEQUENCE [LARGE SCALE GENOMIC DNA]</scope>
    <source>
        <strain evidence="2 3">OLsAu1</strain>
    </source>
</reference>
<dbReference type="EMBL" id="JAVGXC010000005">
    <property type="protein sequence ID" value="MDR0188770.1"/>
    <property type="molecule type" value="Genomic_DNA"/>
</dbReference>
<dbReference type="PANTHER" id="PTHR43245:SF58">
    <property type="entry name" value="BLL5923 PROTEIN"/>
    <property type="match status" value="1"/>
</dbReference>
<dbReference type="CDD" id="cd05232">
    <property type="entry name" value="UDP_G4E_4_SDR_e"/>
    <property type="match status" value="1"/>
</dbReference>
<sequence>MHILVTGASGFVGSRLVEVLTAKDGVQVTGAIRRQPAGGNKAVTQINVGELSPETNWSEALSGVDVVVHTAARVHVMNDVESDPLAVFRKVNVEGTLNLARQAVAAGVTRFIFISSIKVNGEGTVSGRPYTADDVPSPADPYGVSKMEAEAGLRDIAASTGLEVVVIRPVLVYGPGVKANFLNVMRLLDKGIPLPFGAIYNKRSLVALDNLVDLVITATVHPSAANQIFLVSDGEDLSTTQLLRRIAEALNKKALLLPVPSALLSFGAALLGKKSLSQRLVGSLQVDIEKTRSLLSWVPPISVEQGLKLAASHYIKRDK</sequence>
<dbReference type="Pfam" id="PF01370">
    <property type="entry name" value="Epimerase"/>
    <property type="match status" value="1"/>
</dbReference>
<dbReference type="RefSeq" id="WP_093200210.1">
    <property type="nucleotide sequence ID" value="NZ_JAVGXC010000005.1"/>
</dbReference>
<proteinExistence type="predicted"/>
<name>A0ABU1CND8_9PSED</name>